<name>A0A386PNQ2_9SPIR</name>
<keyword evidence="3" id="KW-1185">Reference proteome</keyword>
<evidence type="ECO:0000313" key="3">
    <source>
        <dbReference type="Proteomes" id="UP000275571"/>
    </source>
</evidence>
<evidence type="ECO:0008006" key="4">
    <source>
        <dbReference type="Google" id="ProtNLM"/>
    </source>
</evidence>
<sequence>MQCFQYILSLISYLLICSCALFNNSEQKSNNTSNIFLTHNSPSSQSLVTNMTYTQYHVPLHKIEKILQQTEEPHLLKMIAIDLKINPQKLEEIKNYLLAYKKHLNNSQEWEIFLEKSNVNGYLNIKIDTSFMKKSNEIHSNLSNKRITEITETQMYLEKEILALLEQIFHEKNMGYISFKNINSFFPQEDVTNYSINKDTINGKEYITPHIIANQLLKIKDKQYFNRFMLFLKIEDNKIKEILQKQKIADENHSSYNSTQLKENLNFKNNHSLIPNIIDPDTGIEITPQKLRSLLSNGDIILIKPKIDWTEFFYFWQHVGVFDSNKYDNTKKFIFKGEDSFDIKSVITSNQIKFETASVQGSGYEKLSTYVQARILKILSPITDTRTIQRAINFGRNRYVDNNFGYMVPLLSSNMWSDSFNLEEIHHKTYCSLVVDRIYRVAGLNVSRNYEISGIVTPGEINAAAYDFYMSYTITGIFPSVLPKRVIKPTLKEKFIGYNREIIDKIETKRSNEKIFGKPCNITNVWCLGG</sequence>
<protein>
    <recommendedName>
        <fullName evidence="4">Lipoprotein</fullName>
    </recommendedName>
</protein>
<evidence type="ECO:0000256" key="1">
    <source>
        <dbReference type="SAM" id="SignalP"/>
    </source>
</evidence>
<dbReference type="OrthoDB" id="349982at2"/>
<dbReference type="AlphaFoldDB" id="A0A386PNQ2"/>
<feature type="chain" id="PRO_5017254706" description="Lipoprotein" evidence="1">
    <location>
        <begin position="23"/>
        <end position="530"/>
    </location>
</feature>
<dbReference type="RefSeq" id="WP_120104609.1">
    <property type="nucleotide sequence ID" value="NZ_CP028884.1"/>
</dbReference>
<evidence type="ECO:0000313" key="2">
    <source>
        <dbReference type="EMBL" id="AYE36689.1"/>
    </source>
</evidence>
<organism evidence="2 3">
    <name type="scientific">Borrelia turcica IST7</name>
    <dbReference type="NCBI Taxonomy" id="1104446"/>
    <lineage>
        <taxon>Bacteria</taxon>
        <taxon>Pseudomonadati</taxon>
        <taxon>Spirochaetota</taxon>
        <taxon>Spirochaetia</taxon>
        <taxon>Spirochaetales</taxon>
        <taxon>Borreliaceae</taxon>
        <taxon>Borrelia</taxon>
    </lineage>
</organism>
<reference evidence="2 3" key="1">
    <citation type="journal article" date="2018" name="Infect. Genet. Evol.">
        <title>Genome-wide analysis of Borrelia turcica and 'Candidatus Borrelia tachyglossi' shows relapsing fever-like genomes with unique genomic links to Lyme disease Borrelia.</title>
        <authorList>
            <person name="Gofton A.W."/>
            <person name="Margos G."/>
            <person name="Fingerle V."/>
            <person name="Hepner S."/>
            <person name="Loh S.M."/>
            <person name="Ryan U."/>
            <person name="Irwin P."/>
            <person name="Oskam C.L."/>
        </authorList>
    </citation>
    <scope>NUCLEOTIDE SEQUENCE [LARGE SCALE GENOMIC DNA]</scope>
    <source>
        <strain evidence="2 3">IST7</strain>
    </source>
</reference>
<accession>A0A386PNQ2</accession>
<dbReference type="Proteomes" id="UP000275571">
    <property type="component" value="Chromosome"/>
</dbReference>
<keyword evidence="1" id="KW-0732">Signal</keyword>
<gene>
    <name evidence="2" type="ORF">DB313_04435</name>
</gene>
<proteinExistence type="predicted"/>
<dbReference type="KEGG" id="btur:DB313_04435"/>
<feature type="signal peptide" evidence="1">
    <location>
        <begin position="1"/>
        <end position="22"/>
    </location>
</feature>
<dbReference type="EMBL" id="CP028884">
    <property type="protein sequence ID" value="AYE36689.1"/>
    <property type="molecule type" value="Genomic_DNA"/>
</dbReference>